<evidence type="ECO:0000313" key="3">
    <source>
        <dbReference type="Proteomes" id="UP000250140"/>
    </source>
</evidence>
<feature type="region of interest" description="Disordered" evidence="1">
    <location>
        <begin position="84"/>
        <end position="129"/>
    </location>
</feature>
<dbReference type="Proteomes" id="UP000250140">
    <property type="component" value="Unassembled WGS sequence"/>
</dbReference>
<protein>
    <submittedName>
        <fullName evidence="2">Uncharacterized protein</fullName>
    </submittedName>
</protein>
<feature type="region of interest" description="Disordered" evidence="1">
    <location>
        <begin position="1"/>
        <end position="64"/>
    </location>
</feature>
<evidence type="ECO:0000256" key="1">
    <source>
        <dbReference type="SAM" id="MobiDB-lite"/>
    </source>
</evidence>
<keyword evidence="3" id="KW-1185">Reference proteome</keyword>
<dbReference type="AlphaFoldDB" id="A0A8E2F788"/>
<name>A0A8E2F788_9PEZI</name>
<evidence type="ECO:0000313" key="2">
    <source>
        <dbReference type="EMBL" id="OCL11857.1"/>
    </source>
</evidence>
<gene>
    <name evidence="2" type="ORF">AOQ84DRAFT_173967</name>
</gene>
<organism evidence="2 3">
    <name type="scientific">Glonium stellatum</name>
    <dbReference type="NCBI Taxonomy" id="574774"/>
    <lineage>
        <taxon>Eukaryota</taxon>
        <taxon>Fungi</taxon>
        <taxon>Dikarya</taxon>
        <taxon>Ascomycota</taxon>
        <taxon>Pezizomycotina</taxon>
        <taxon>Dothideomycetes</taxon>
        <taxon>Pleosporomycetidae</taxon>
        <taxon>Gloniales</taxon>
        <taxon>Gloniaceae</taxon>
        <taxon>Glonium</taxon>
    </lineage>
</organism>
<dbReference type="EMBL" id="KV748973">
    <property type="protein sequence ID" value="OCL11857.1"/>
    <property type="molecule type" value="Genomic_DNA"/>
</dbReference>
<sequence length="200" mass="21750">MLHRAGRVRGDDNNGRFYGSKSQREQILQRRRMPLTTPRTLTNGRTCSRPCGRDAGAQHEGQTPLRAQERVGNIAITTTHRWMPGTTVRRHPPAKPVRGPPITAAACPASSLTSRARSRRSPAAGRLGANLCPRSEPALAVKPCRVDVPFAENRALLPLLPHPASGNMAEVRCSKPLRAVRVNDVRNSPPGLAEPFVDGN</sequence>
<proteinExistence type="predicted"/>
<feature type="compositionally biased region" description="Low complexity" evidence="1">
    <location>
        <begin position="108"/>
        <end position="129"/>
    </location>
</feature>
<reference evidence="2 3" key="1">
    <citation type="journal article" date="2016" name="Nat. Commun.">
        <title>Ectomycorrhizal ecology is imprinted in the genome of the dominant symbiotic fungus Cenococcum geophilum.</title>
        <authorList>
            <consortium name="DOE Joint Genome Institute"/>
            <person name="Peter M."/>
            <person name="Kohler A."/>
            <person name="Ohm R.A."/>
            <person name="Kuo A."/>
            <person name="Krutzmann J."/>
            <person name="Morin E."/>
            <person name="Arend M."/>
            <person name="Barry K.W."/>
            <person name="Binder M."/>
            <person name="Choi C."/>
            <person name="Clum A."/>
            <person name="Copeland A."/>
            <person name="Grisel N."/>
            <person name="Haridas S."/>
            <person name="Kipfer T."/>
            <person name="LaButti K."/>
            <person name="Lindquist E."/>
            <person name="Lipzen A."/>
            <person name="Maire R."/>
            <person name="Meier B."/>
            <person name="Mihaltcheva S."/>
            <person name="Molinier V."/>
            <person name="Murat C."/>
            <person name="Poggeler S."/>
            <person name="Quandt C.A."/>
            <person name="Sperisen C."/>
            <person name="Tritt A."/>
            <person name="Tisserant E."/>
            <person name="Crous P.W."/>
            <person name="Henrissat B."/>
            <person name="Nehls U."/>
            <person name="Egli S."/>
            <person name="Spatafora J.W."/>
            <person name="Grigoriev I.V."/>
            <person name="Martin F.M."/>
        </authorList>
    </citation>
    <scope>NUCLEOTIDE SEQUENCE [LARGE SCALE GENOMIC DNA]</scope>
    <source>
        <strain evidence="2 3">CBS 207.34</strain>
    </source>
</reference>
<accession>A0A8E2F788</accession>